<dbReference type="GO" id="GO:0046872">
    <property type="term" value="F:metal ion binding"/>
    <property type="evidence" value="ECO:0007669"/>
    <property type="project" value="UniProtKB-KW"/>
</dbReference>
<dbReference type="Pfam" id="PF10536">
    <property type="entry name" value="PMD"/>
    <property type="match status" value="1"/>
</dbReference>
<evidence type="ECO:0000259" key="6">
    <source>
        <dbReference type="PROSITE" id="PS00125"/>
    </source>
</evidence>
<dbReference type="OMA" id="KCHTRAF"/>
<keyword evidence="8" id="KW-1185">Reference proteome</keyword>
<dbReference type="InterPro" id="IPR029052">
    <property type="entry name" value="Metallo-depent_PP-like"/>
</dbReference>
<dbReference type="Gene3D" id="3.60.21.10">
    <property type="match status" value="1"/>
</dbReference>
<keyword evidence="2" id="KW-0479">Metal-binding</keyword>
<dbReference type="EC" id="3.1.3.16" evidence="4"/>
<evidence type="ECO:0000256" key="2">
    <source>
        <dbReference type="ARBA" id="ARBA00022723"/>
    </source>
</evidence>
<feature type="region of interest" description="Disordered" evidence="5">
    <location>
        <begin position="746"/>
        <end position="777"/>
    </location>
</feature>
<dbReference type="InParanoid" id="A0A7N2MHB5"/>
<keyword evidence="4" id="KW-0378">Hydrolase</keyword>
<evidence type="ECO:0000313" key="8">
    <source>
        <dbReference type="Proteomes" id="UP000594261"/>
    </source>
</evidence>
<evidence type="ECO:0000313" key="7">
    <source>
        <dbReference type="EnsemblPlants" id="QL09p003987:mrna"/>
    </source>
</evidence>
<dbReference type="Pfam" id="PF00149">
    <property type="entry name" value="Metallophos"/>
    <property type="match status" value="1"/>
</dbReference>
<dbReference type="PANTHER" id="PTHR45668:SF9">
    <property type="entry name" value="SERINE_THREONINE-PROTEIN PHOSPHATASE 7"/>
    <property type="match status" value="1"/>
</dbReference>
<dbReference type="PANTHER" id="PTHR45668">
    <property type="entry name" value="SERINE/THREONINE-PROTEIN PHOSPHATASE 5-RELATED"/>
    <property type="match status" value="1"/>
</dbReference>
<dbReference type="PROSITE" id="PS00125">
    <property type="entry name" value="SER_THR_PHOSPHATASE"/>
    <property type="match status" value="1"/>
</dbReference>
<dbReference type="Proteomes" id="UP000594261">
    <property type="component" value="Chromosome 9"/>
</dbReference>
<dbReference type="InterPro" id="IPR004843">
    <property type="entry name" value="Calcineurin-like_PHP"/>
</dbReference>
<proteinExistence type="inferred from homology"/>
<dbReference type="InterPro" id="IPR019557">
    <property type="entry name" value="AminoTfrase-like_pln_mobile"/>
</dbReference>
<evidence type="ECO:0000256" key="3">
    <source>
        <dbReference type="ARBA" id="ARBA00023211"/>
    </source>
</evidence>
<dbReference type="FunCoup" id="A0A7N2MHB5">
    <property type="interactions" value="6"/>
</dbReference>
<feature type="domain" description="Serine/threonine specific protein phosphatases" evidence="6">
    <location>
        <begin position="977"/>
        <end position="982"/>
    </location>
</feature>
<dbReference type="EnsemblPlants" id="QL09p003987:mrna">
    <property type="protein sequence ID" value="QL09p003987:mrna"/>
    <property type="gene ID" value="QL09p003987"/>
</dbReference>
<dbReference type="SUPFAM" id="SSF56300">
    <property type="entry name" value="Metallo-dependent phosphatases"/>
    <property type="match status" value="1"/>
</dbReference>
<dbReference type="GO" id="GO:0004722">
    <property type="term" value="F:protein serine/threonine phosphatase activity"/>
    <property type="evidence" value="ECO:0007669"/>
    <property type="project" value="UniProtKB-EC"/>
</dbReference>
<comment type="catalytic activity">
    <reaction evidence="4">
        <text>O-phospho-L-threonyl-[protein] + H2O = L-threonyl-[protein] + phosphate</text>
        <dbReference type="Rhea" id="RHEA:47004"/>
        <dbReference type="Rhea" id="RHEA-COMP:11060"/>
        <dbReference type="Rhea" id="RHEA-COMP:11605"/>
        <dbReference type="ChEBI" id="CHEBI:15377"/>
        <dbReference type="ChEBI" id="CHEBI:30013"/>
        <dbReference type="ChEBI" id="CHEBI:43474"/>
        <dbReference type="ChEBI" id="CHEBI:61977"/>
        <dbReference type="EC" id="3.1.3.16"/>
    </reaction>
</comment>
<dbReference type="EMBL" id="LRBV02000009">
    <property type="status" value="NOT_ANNOTATED_CDS"/>
    <property type="molecule type" value="Genomic_DNA"/>
</dbReference>
<reference evidence="7 8" key="1">
    <citation type="journal article" date="2016" name="G3 (Bethesda)">
        <title>First Draft Assembly and Annotation of the Genome of a California Endemic Oak Quercus lobata Nee (Fagaceae).</title>
        <authorList>
            <person name="Sork V.L."/>
            <person name="Fitz-Gibbon S.T."/>
            <person name="Puiu D."/>
            <person name="Crepeau M."/>
            <person name="Gugger P.F."/>
            <person name="Sherman R."/>
            <person name="Stevens K."/>
            <person name="Langley C.H."/>
            <person name="Pellegrini M."/>
            <person name="Salzberg S.L."/>
        </authorList>
    </citation>
    <scope>NUCLEOTIDE SEQUENCE [LARGE SCALE GENOMIC DNA]</scope>
    <source>
        <strain evidence="7 8">cv. SW786</strain>
    </source>
</reference>
<feature type="compositionally biased region" description="Basic residues" evidence="5">
    <location>
        <begin position="563"/>
        <end position="580"/>
    </location>
</feature>
<protein>
    <recommendedName>
        <fullName evidence="4">Serine/threonine-protein phosphatase</fullName>
        <ecNumber evidence="4">3.1.3.16</ecNumber>
    </recommendedName>
</protein>
<sequence>MMQLGRTYTVFKNNSLTLWASREPNQPPAGDLALLSLKMIPGLYLVCKDEHTHLNEVNMDPGPSDASVLTRQAEHRSTWIWNGPDEGEDMPGVLKCRHRFVDLLRHQQLDPRIIRYIDEAGLSGLYGVPFISLDHALITALVERWRPETHTFHLPHGEMTITLQDMEVMMGLPVEGLPVIGKTNLIWEEECERLLGVKPPAPVPKPNQNKSVLDGTRIKSKWLANRFRAPLPENASEDLVQQYARYYLLELLGGSLFMDTSGGRISLLYLQFLDPISDAKKYSWGSAALAWLYRQLCNATDLKAKHISGALLLVQLWAFSRFPHMVPKMKEPLQGALDQELPLGPHAIRWQGAKCTKNAPTHVLEAYRASFSTTQAHQIVWEPYKEVLSTLPTYCTAGQRVWRSVVPLICFWIVEFHHPERVLRQFGMQQGEPPIVNTSVKLHRITLRAKMDKDWKKEHAVYIQKWDSRDQRVHDAPVFDGFMQYNHSYMKWYRRITRCHISRNSAKWDIIVNTQLRMLSRCQPNSENYKDIMDVLDLVGEMNRVNLDSACTVSSTRTSAAGHGRRSGGRGRRRGGRGGRRGGCGFGCGSSHDQEHSDSDEYPPSAADTDSDSDYGLSIDDTGIRPCMIHDDIGPSTTHDAPPSPLPTTLHDDIGPSYTHDASSSPLPLTPNDDTEPSTTHGTPWFPLPPTPMSATLTTNVASTDLAGGSSRIFIPILGLPTPHHHFPTRSAQIHSLPKPQQEVARVEQPHSENVEQLEPPPPKYLKRTRNEESSCGTGEEIALETTTMDDCAASLASLSSASTGDTTDCALACPSNSLPTQLTTTSIAEQNPSSLLVQQQVPTLTWPKNSELDLDWIENLISIFDWSSKNLPPSEFPLVLPVQAFDTLILTASKILHKEPNCITIDPVESSSVVVVGDIHGQLHDLIFLLKHAGFPSQNRFFVFNGDYVDRGAWGLESFLLLLAWKVFMPDRVFLLRGNHESKYCTSNYGFEKEVLTKYGDSGKHVYRKCLGCFEELPLASIIAGCVYTAHGGLFRSIPLVPSKRSKRKKRRRVSFNSEPKSLSLGSLEELSGARRSVLDPPWEGLNLIPGDVLWSDPSMTPGLSLNEERGIGLLWGPDCTEDFLKKFNLKLIIRSHEGPDAREKRTGFGGMDEGYTIDHVVESGKLITVFSAPDYPQFQAGEERYKNKGAYVVLEPPNFDNPKFYSFEAVAPRPQVNPYYDYVDVIDSDEELDLASMVTTSEEVSYTWFHSPYLCCIRPHQLISNSTSRDRDSQNLSSHFWRVQLSSRPVFKSNCKDNIKYQLTDVGM</sequence>
<dbReference type="SMART" id="SM00156">
    <property type="entry name" value="PP2Ac"/>
    <property type="match status" value="1"/>
</dbReference>
<dbReference type="FunFam" id="3.60.21.10:FF:000064">
    <property type="entry name" value="Serine/threonine-protein phosphatase"/>
    <property type="match status" value="1"/>
</dbReference>
<dbReference type="PRINTS" id="PR00114">
    <property type="entry name" value="STPHPHTASE"/>
</dbReference>
<evidence type="ECO:0000256" key="4">
    <source>
        <dbReference type="RuleBase" id="RU004273"/>
    </source>
</evidence>
<dbReference type="InterPro" id="IPR051134">
    <property type="entry name" value="PPP_phosphatase"/>
</dbReference>
<dbReference type="InterPro" id="IPR006186">
    <property type="entry name" value="Ser/Thr-sp_prot-phosphatase"/>
</dbReference>
<name>A0A7N2MHB5_QUELO</name>
<dbReference type="Gramene" id="QL09p003987:mrna">
    <property type="protein sequence ID" value="QL09p003987:mrna"/>
    <property type="gene ID" value="QL09p003987"/>
</dbReference>
<organism evidence="7 8">
    <name type="scientific">Quercus lobata</name>
    <name type="common">Valley oak</name>
    <dbReference type="NCBI Taxonomy" id="97700"/>
    <lineage>
        <taxon>Eukaryota</taxon>
        <taxon>Viridiplantae</taxon>
        <taxon>Streptophyta</taxon>
        <taxon>Embryophyta</taxon>
        <taxon>Tracheophyta</taxon>
        <taxon>Spermatophyta</taxon>
        <taxon>Magnoliopsida</taxon>
        <taxon>eudicotyledons</taxon>
        <taxon>Gunneridae</taxon>
        <taxon>Pentapetalae</taxon>
        <taxon>rosids</taxon>
        <taxon>fabids</taxon>
        <taxon>Fagales</taxon>
        <taxon>Fagaceae</taxon>
        <taxon>Quercus</taxon>
    </lineage>
</organism>
<accession>A0A7N2MHB5</accession>
<comment type="similarity">
    <text evidence="4">Belongs to the PPP phosphatase family.</text>
</comment>
<comment type="cofactor">
    <cofactor evidence="1">
        <name>Mn(2+)</name>
        <dbReference type="ChEBI" id="CHEBI:29035"/>
    </cofactor>
</comment>
<evidence type="ECO:0000256" key="5">
    <source>
        <dbReference type="SAM" id="MobiDB-lite"/>
    </source>
</evidence>
<feature type="region of interest" description="Disordered" evidence="5">
    <location>
        <begin position="553"/>
        <end position="684"/>
    </location>
</feature>
<dbReference type="CDD" id="cd07418">
    <property type="entry name" value="MPP_PP7"/>
    <property type="match status" value="1"/>
</dbReference>
<evidence type="ECO:0000256" key="1">
    <source>
        <dbReference type="ARBA" id="ARBA00001936"/>
    </source>
</evidence>
<reference evidence="7" key="2">
    <citation type="submission" date="2021-01" db="UniProtKB">
        <authorList>
            <consortium name="EnsemblPlants"/>
        </authorList>
    </citation>
    <scope>IDENTIFICATION</scope>
</reference>
<dbReference type="InterPro" id="IPR041754">
    <property type="entry name" value="MPP_PP7"/>
</dbReference>
<keyword evidence="3" id="KW-0464">Manganese</keyword>